<evidence type="ECO:0000259" key="8">
    <source>
        <dbReference type="Pfam" id="PF18955"/>
    </source>
</evidence>
<evidence type="ECO:0000256" key="2">
    <source>
        <dbReference type="ARBA" id="ARBA00022475"/>
    </source>
</evidence>
<sequence>MFESIAGGLLIMFMRICDVSIGTIRTILVVQGRKYLAGLAGSIEVLIWILAIRFIFQNLDQIPNIIGYSLGFGLGNILGITIEQKIGLGYVQINIISRNHANEIAEILRKHKHGVTALPAEGSSGELSILVVIVPRKYQKETIRLIESVDNRAFITVQHSLPYRGFIHGSRK</sequence>
<gene>
    <name evidence="9" type="ORF">ENS56_02345</name>
</gene>
<keyword evidence="5 6" id="KW-0472">Membrane</keyword>
<keyword evidence="4 6" id="KW-1133">Transmembrane helix</keyword>
<feature type="transmembrane region" description="Helical" evidence="6">
    <location>
        <begin position="6"/>
        <end position="28"/>
    </location>
</feature>
<dbReference type="InterPro" id="IPR015867">
    <property type="entry name" value="N-reg_PII/ATP_PRibTrfase_C"/>
</dbReference>
<dbReference type="Pfam" id="PF18955">
    <property type="entry name" value="DUF5698"/>
    <property type="match status" value="1"/>
</dbReference>
<evidence type="ECO:0000256" key="1">
    <source>
        <dbReference type="ARBA" id="ARBA00004651"/>
    </source>
</evidence>
<dbReference type="Gene3D" id="3.30.70.120">
    <property type="match status" value="1"/>
</dbReference>
<comment type="caution">
    <text evidence="9">The sequence shown here is derived from an EMBL/GenBank/DDBJ whole genome shotgun (WGS) entry which is preliminary data.</text>
</comment>
<protein>
    <recommendedName>
        <fullName evidence="6">UPF0316 protein ENS56_02345</fullName>
    </recommendedName>
</protein>
<dbReference type="EMBL" id="DSVI01000004">
    <property type="protein sequence ID" value="HGT46854.1"/>
    <property type="molecule type" value="Genomic_DNA"/>
</dbReference>
<dbReference type="HAMAP" id="MF_01515">
    <property type="entry name" value="UPF0316"/>
    <property type="match status" value="1"/>
</dbReference>
<feature type="domain" description="DUF2179" evidence="7">
    <location>
        <begin position="113"/>
        <end position="158"/>
    </location>
</feature>
<dbReference type="PANTHER" id="PTHR40060:SF1">
    <property type="entry name" value="UPF0316 PROTEIN YEBE"/>
    <property type="match status" value="1"/>
</dbReference>
<comment type="subcellular location">
    <subcellularLocation>
        <location evidence="1 6">Cell membrane</location>
        <topology evidence="1 6">Multi-pass membrane protein</topology>
    </subcellularLocation>
</comment>
<evidence type="ECO:0000256" key="5">
    <source>
        <dbReference type="ARBA" id="ARBA00023136"/>
    </source>
</evidence>
<evidence type="ECO:0000313" key="9">
    <source>
        <dbReference type="EMBL" id="HGT46854.1"/>
    </source>
</evidence>
<dbReference type="AlphaFoldDB" id="A0A832G0C7"/>
<dbReference type="InterPro" id="IPR019264">
    <property type="entry name" value="DUF2179"/>
</dbReference>
<feature type="transmembrane region" description="Helical" evidence="6">
    <location>
        <begin position="35"/>
        <end position="56"/>
    </location>
</feature>
<reference evidence="9" key="1">
    <citation type="journal article" date="2020" name="mSystems">
        <title>Genome- and Community-Level Interaction Insights into Carbon Utilization and Element Cycling Functions of Hydrothermarchaeota in Hydrothermal Sediment.</title>
        <authorList>
            <person name="Zhou Z."/>
            <person name="Liu Y."/>
            <person name="Xu W."/>
            <person name="Pan J."/>
            <person name="Luo Z.H."/>
            <person name="Li M."/>
        </authorList>
    </citation>
    <scope>NUCLEOTIDE SEQUENCE [LARGE SCALE GENOMIC DNA]</scope>
    <source>
        <strain evidence="9">SpSt-500</strain>
    </source>
</reference>
<evidence type="ECO:0000256" key="6">
    <source>
        <dbReference type="HAMAP-Rule" id="MF_01515"/>
    </source>
</evidence>
<feature type="domain" description="DUF5698" evidence="8">
    <location>
        <begin position="23"/>
        <end position="80"/>
    </location>
</feature>
<proteinExistence type="inferred from homology"/>
<dbReference type="CDD" id="cd16381">
    <property type="entry name" value="YitT_C_like_1"/>
    <property type="match status" value="1"/>
</dbReference>
<keyword evidence="2 6" id="KW-1003">Cell membrane</keyword>
<name>A0A832G0C7_9BACT</name>
<dbReference type="PANTHER" id="PTHR40060">
    <property type="entry name" value="UPF0316 PROTEIN YEBE"/>
    <property type="match status" value="1"/>
</dbReference>
<evidence type="ECO:0000256" key="4">
    <source>
        <dbReference type="ARBA" id="ARBA00022989"/>
    </source>
</evidence>
<keyword evidence="3 6" id="KW-0812">Transmembrane</keyword>
<dbReference type="GO" id="GO:0005886">
    <property type="term" value="C:plasma membrane"/>
    <property type="evidence" value="ECO:0007669"/>
    <property type="project" value="UniProtKB-SubCell"/>
</dbReference>
<dbReference type="InterPro" id="IPR022930">
    <property type="entry name" value="UPF0316"/>
</dbReference>
<evidence type="ECO:0000256" key="3">
    <source>
        <dbReference type="ARBA" id="ARBA00022692"/>
    </source>
</evidence>
<comment type="similarity">
    <text evidence="6">Belongs to the UPF0316 family.</text>
</comment>
<feature type="transmembrane region" description="Helical" evidence="6">
    <location>
        <begin position="62"/>
        <end position="82"/>
    </location>
</feature>
<dbReference type="Pfam" id="PF10035">
    <property type="entry name" value="DUF2179"/>
    <property type="match status" value="1"/>
</dbReference>
<accession>A0A832G0C7</accession>
<evidence type="ECO:0000259" key="7">
    <source>
        <dbReference type="Pfam" id="PF10035"/>
    </source>
</evidence>
<dbReference type="InterPro" id="IPR044035">
    <property type="entry name" value="DUF5698"/>
</dbReference>
<organism evidence="9">
    <name type="scientific">Ignavibacterium album</name>
    <dbReference type="NCBI Taxonomy" id="591197"/>
    <lineage>
        <taxon>Bacteria</taxon>
        <taxon>Pseudomonadati</taxon>
        <taxon>Ignavibacteriota</taxon>
        <taxon>Ignavibacteria</taxon>
        <taxon>Ignavibacteriales</taxon>
        <taxon>Ignavibacteriaceae</taxon>
        <taxon>Ignavibacterium</taxon>
    </lineage>
</organism>